<dbReference type="RefSeq" id="WP_303276621.1">
    <property type="nucleotide sequence ID" value="NZ_JAUOEK010000056.1"/>
</dbReference>
<evidence type="ECO:0000313" key="2">
    <source>
        <dbReference type="Proteomes" id="UP001176883"/>
    </source>
</evidence>
<proteinExistence type="predicted"/>
<evidence type="ECO:0000313" key="1">
    <source>
        <dbReference type="EMBL" id="MDO5968937.1"/>
    </source>
</evidence>
<keyword evidence="2" id="KW-1185">Reference proteome</keyword>
<gene>
    <name evidence="1" type="ORF">Q4Q35_03880</name>
</gene>
<dbReference type="Pfam" id="PF13455">
    <property type="entry name" value="MUG113"/>
    <property type="match status" value="1"/>
</dbReference>
<protein>
    <submittedName>
        <fullName evidence="1">Uncharacterized protein</fullName>
    </submittedName>
</protein>
<reference evidence="1" key="1">
    <citation type="submission" date="2023-07" db="EMBL/GenBank/DDBJ databases">
        <title>Two novel species in the genus Flavivirga.</title>
        <authorList>
            <person name="Kwon K."/>
        </authorList>
    </citation>
    <scope>NUCLEOTIDE SEQUENCE</scope>
    <source>
        <strain evidence="1">KCTC 52353</strain>
    </source>
</reference>
<accession>A0ABT8W7A2</accession>
<comment type="caution">
    <text evidence="1">The sequence shown here is derived from an EMBL/GenBank/DDBJ whole genome shotgun (WGS) entry which is preliminary data.</text>
</comment>
<sequence>MSSLKTSNPNLKLVAKYEVLKYDKAESNAHKYFEKFIYEGEFFEVKFEDIHNYMLEYYCVHDAQVVVYSKDKRNR</sequence>
<name>A0ABT8W7A2_9FLAO</name>
<organism evidence="1 2">
    <name type="scientific">Flavivirga aquimarina</name>
    <dbReference type="NCBI Taxonomy" id="2027862"/>
    <lineage>
        <taxon>Bacteria</taxon>
        <taxon>Pseudomonadati</taxon>
        <taxon>Bacteroidota</taxon>
        <taxon>Flavobacteriia</taxon>
        <taxon>Flavobacteriales</taxon>
        <taxon>Flavobacteriaceae</taxon>
        <taxon>Flavivirga</taxon>
    </lineage>
</organism>
<dbReference type="Proteomes" id="UP001176883">
    <property type="component" value="Unassembled WGS sequence"/>
</dbReference>
<dbReference type="EMBL" id="JAUOEK010000056">
    <property type="protein sequence ID" value="MDO5968937.1"/>
    <property type="molecule type" value="Genomic_DNA"/>
</dbReference>